<dbReference type="GO" id="GO:0006094">
    <property type="term" value="P:gluconeogenesis"/>
    <property type="evidence" value="ECO:0007669"/>
    <property type="project" value="UniProtKB-KW"/>
</dbReference>
<dbReference type="Proteomes" id="UP000000845">
    <property type="component" value="Chromosome"/>
</dbReference>
<comment type="pathway">
    <text evidence="1">Carbohydrate degradation; glycolysis; D-glyceraldehyde 3-phosphate and glycerone phosphate from D-glucose: step 2/4.</text>
</comment>
<dbReference type="eggNOG" id="COG2140">
    <property type="taxonomic scope" value="Bacteria"/>
</dbReference>
<accession>D1ANP9</accession>
<dbReference type="GO" id="GO:0006096">
    <property type="term" value="P:glycolytic process"/>
    <property type="evidence" value="ECO:0007669"/>
    <property type="project" value="UniProtKB-UniPathway"/>
</dbReference>
<name>D1ANP9_SEBTE</name>
<sequence>MEIKSNLYFNFENGEFSDTDKQNLIISKKKFKDLKSVFLKPEDESIDDEKIMYEVTGYINEGKAGELNFGVTKIFPGEVNGEFNMTKGHYHEKMSHTEYYWGIKGRGLLILKNIDGECSVITVEKNSLHYIPENTAHRLVNISDEPLVVGACWPSDAGHNYGEIQEKGFPVRIFRSNDGYSISKITDNQTDN</sequence>
<evidence type="ECO:0000313" key="8">
    <source>
        <dbReference type="EMBL" id="ACZ09853.1"/>
    </source>
</evidence>
<evidence type="ECO:0000256" key="5">
    <source>
        <dbReference type="ARBA" id="ARBA00023152"/>
    </source>
</evidence>
<reference evidence="8 9" key="2">
    <citation type="journal article" date="2010" name="Stand. Genomic Sci.">
        <title>Complete genome sequence of Sebaldella termitidis type strain (NCTC 11300).</title>
        <authorList>
            <person name="Harmon-Smith M."/>
            <person name="Celia L."/>
            <person name="Chertkov O."/>
            <person name="Lapidus A."/>
            <person name="Copeland A."/>
            <person name="Glavina Del Rio T."/>
            <person name="Nolan M."/>
            <person name="Lucas S."/>
            <person name="Tice H."/>
            <person name="Cheng J.F."/>
            <person name="Han C."/>
            <person name="Detter J.C."/>
            <person name="Bruce D."/>
            <person name="Goodwin L."/>
            <person name="Pitluck S."/>
            <person name="Pati A."/>
            <person name="Liolios K."/>
            <person name="Ivanova N."/>
            <person name="Mavromatis K."/>
            <person name="Mikhailova N."/>
            <person name="Chen A."/>
            <person name="Palaniappan K."/>
            <person name="Land M."/>
            <person name="Hauser L."/>
            <person name="Chang Y.J."/>
            <person name="Jeffries C.D."/>
            <person name="Brettin T."/>
            <person name="Goker M."/>
            <person name="Beck B."/>
            <person name="Bristow J."/>
            <person name="Eisen J.A."/>
            <person name="Markowitz V."/>
            <person name="Hugenholtz P."/>
            <person name="Kyrpides N.C."/>
            <person name="Klenk H.P."/>
            <person name="Chen F."/>
        </authorList>
    </citation>
    <scope>NUCLEOTIDE SEQUENCE [LARGE SCALE GENOMIC DNA]</scope>
    <source>
        <strain evidence="9">ATCC 33386 / NCTC 11300</strain>
    </source>
</reference>
<dbReference type="InterPro" id="IPR010551">
    <property type="entry name" value="G6P_isomerase_prok"/>
</dbReference>
<dbReference type="InterPro" id="IPR011051">
    <property type="entry name" value="RmlC_Cupin_sf"/>
</dbReference>
<keyword evidence="9" id="KW-1185">Reference proteome</keyword>
<evidence type="ECO:0000256" key="2">
    <source>
        <dbReference type="ARBA" id="ARBA00006542"/>
    </source>
</evidence>
<comment type="similarity">
    <text evidence="2">Belongs to the archaeal-type GPI family.</text>
</comment>
<reference evidence="9" key="1">
    <citation type="submission" date="2009-09" db="EMBL/GenBank/DDBJ databases">
        <title>The complete chromosome of Sebaldella termitidis ATCC 33386.</title>
        <authorList>
            <consortium name="US DOE Joint Genome Institute (JGI-PGF)"/>
            <person name="Lucas S."/>
            <person name="Copeland A."/>
            <person name="Lapidus A."/>
            <person name="Glavina del Rio T."/>
            <person name="Dalin E."/>
            <person name="Tice H."/>
            <person name="Bruce D."/>
            <person name="Goodwin L."/>
            <person name="Pitluck S."/>
            <person name="Kyrpides N."/>
            <person name="Mavromatis K."/>
            <person name="Ivanova N."/>
            <person name="Mikhailova N."/>
            <person name="Sims D."/>
            <person name="Meincke L."/>
            <person name="Brettin T."/>
            <person name="Detter J.C."/>
            <person name="Han C."/>
            <person name="Larimer F."/>
            <person name="Land M."/>
            <person name="Hauser L."/>
            <person name="Markowitz V."/>
            <person name="Cheng J.F."/>
            <person name="Hugenholtz P."/>
            <person name="Woyke T."/>
            <person name="Wu D."/>
            <person name="Eisen J.A."/>
        </authorList>
    </citation>
    <scope>NUCLEOTIDE SEQUENCE [LARGE SCALE GENOMIC DNA]</scope>
    <source>
        <strain evidence="9">ATCC 33386 / NCTC 11300</strain>
    </source>
</reference>
<keyword evidence="5" id="KW-0324">Glycolysis</keyword>
<evidence type="ECO:0000256" key="6">
    <source>
        <dbReference type="ARBA" id="ARBA00029321"/>
    </source>
</evidence>
<comment type="catalytic activity">
    <reaction evidence="6">
        <text>alpha-D-glucose 6-phosphate = beta-D-fructose 6-phosphate</text>
        <dbReference type="Rhea" id="RHEA:11816"/>
        <dbReference type="ChEBI" id="CHEBI:57634"/>
        <dbReference type="ChEBI" id="CHEBI:58225"/>
        <dbReference type="EC" id="5.3.1.9"/>
    </reaction>
</comment>
<feature type="domain" description="Glucose-6-phosphate isomerase prokaryote" evidence="7">
    <location>
        <begin position="29"/>
        <end position="179"/>
    </location>
</feature>
<dbReference type="Gene3D" id="2.60.120.10">
    <property type="entry name" value="Jelly Rolls"/>
    <property type="match status" value="1"/>
</dbReference>
<protein>
    <recommendedName>
        <fullName evidence="3">glucose-6-phosphate isomerase</fullName>
        <ecNumber evidence="3">5.3.1.9</ecNumber>
    </recommendedName>
</protein>
<dbReference type="KEGG" id="str:Sterm_3011"/>
<dbReference type="UniPathway" id="UPA00109">
    <property type="reaction ID" value="UER00181"/>
</dbReference>
<gene>
    <name evidence="8" type="ordered locus">Sterm_3011</name>
</gene>
<dbReference type="GO" id="GO:0005737">
    <property type="term" value="C:cytoplasm"/>
    <property type="evidence" value="ECO:0007669"/>
    <property type="project" value="InterPro"/>
</dbReference>
<evidence type="ECO:0000256" key="4">
    <source>
        <dbReference type="ARBA" id="ARBA00022432"/>
    </source>
</evidence>
<evidence type="ECO:0000256" key="1">
    <source>
        <dbReference type="ARBA" id="ARBA00004926"/>
    </source>
</evidence>
<keyword evidence="4" id="KW-0312">Gluconeogenesis</keyword>
<proteinExistence type="inferred from homology"/>
<evidence type="ECO:0000313" key="9">
    <source>
        <dbReference type="Proteomes" id="UP000000845"/>
    </source>
</evidence>
<dbReference type="CDD" id="cd02218">
    <property type="entry name" value="cupin_PGI"/>
    <property type="match status" value="1"/>
</dbReference>
<organism evidence="8 9">
    <name type="scientific">Sebaldella termitidis (strain ATCC 33386 / NCTC 11300)</name>
    <dbReference type="NCBI Taxonomy" id="526218"/>
    <lineage>
        <taxon>Bacteria</taxon>
        <taxon>Fusobacteriati</taxon>
        <taxon>Fusobacteriota</taxon>
        <taxon>Fusobacteriia</taxon>
        <taxon>Fusobacteriales</taxon>
        <taxon>Leptotrichiaceae</taxon>
        <taxon>Sebaldella</taxon>
    </lineage>
</organism>
<dbReference type="EMBL" id="CP001739">
    <property type="protein sequence ID" value="ACZ09853.1"/>
    <property type="molecule type" value="Genomic_DNA"/>
</dbReference>
<evidence type="ECO:0000256" key="3">
    <source>
        <dbReference type="ARBA" id="ARBA00011952"/>
    </source>
</evidence>
<dbReference type="RefSeq" id="WP_012862435.1">
    <property type="nucleotide sequence ID" value="NC_013517.1"/>
</dbReference>
<dbReference type="AlphaFoldDB" id="D1ANP9"/>
<dbReference type="SUPFAM" id="SSF51182">
    <property type="entry name" value="RmlC-like cupins"/>
    <property type="match status" value="1"/>
</dbReference>
<dbReference type="EC" id="5.3.1.9" evidence="3"/>
<evidence type="ECO:0000259" key="7">
    <source>
        <dbReference type="Pfam" id="PF06560"/>
    </source>
</evidence>
<dbReference type="HOGENOM" id="CLU_105797_0_0_0"/>
<dbReference type="STRING" id="526218.Sterm_3011"/>
<keyword evidence="8" id="KW-0413">Isomerase</keyword>
<dbReference type="GO" id="GO:0004347">
    <property type="term" value="F:glucose-6-phosphate isomerase activity"/>
    <property type="evidence" value="ECO:0007669"/>
    <property type="project" value="UniProtKB-EC"/>
</dbReference>
<dbReference type="Pfam" id="PF06560">
    <property type="entry name" value="GPI"/>
    <property type="match status" value="1"/>
</dbReference>
<dbReference type="InterPro" id="IPR014710">
    <property type="entry name" value="RmlC-like_jellyroll"/>
</dbReference>